<keyword evidence="6" id="KW-0813">Transport</keyword>
<dbReference type="RefSeq" id="WP_129190164.1">
    <property type="nucleotide sequence ID" value="NZ_CP035493.1"/>
</dbReference>
<proteinExistence type="inferred from homology"/>
<dbReference type="PIRSF" id="PIRSF006648">
    <property type="entry name" value="DrrB"/>
    <property type="match status" value="1"/>
</dbReference>
<accession>A0A4P6FAZ9</accession>
<comment type="subcellular location">
    <subcellularLocation>
        <location evidence="6">Cell membrane</location>
        <topology evidence="6">Multi-pass membrane protein</topology>
    </subcellularLocation>
    <subcellularLocation>
        <location evidence="1">Membrane</location>
        <topology evidence="1">Multi-pass membrane protein</topology>
    </subcellularLocation>
</comment>
<dbReference type="InterPro" id="IPR047817">
    <property type="entry name" value="ABC2_TM_bact-type"/>
</dbReference>
<dbReference type="InterPro" id="IPR000412">
    <property type="entry name" value="ABC_2_transport"/>
</dbReference>
<dbReference type="KEGG" id="xya:ET471_16675"/>
<feature type="transmembrane region" description="Helical" evidence="6">
    <location>
        <begin position="130"/>
        <end position="155"/>
    </location>
</feature>
<dbReference type="AlphaFoldDB" id="A0A4P6FAZ9"/>
<dbReference type="EMBL" id="CP035493">
    <property type="protein sequence ID" value="QAY71459.1"/>
    <property type="molecule type" value="Genomic_DNA"/>
</dbReference>
<keyword evidence="2 6" id="KW-0812">Transmembrane</keyword>
<keyword evidence="3 6" id="KW-1133">Transmembrane helix</keyword>
<feature type="transmembrane region" description="Helical" evidence="6">
    <location>
        <begin position="197"/>
        <end position="215"/>
    </location>
</feature>
<dbReference type="PANTHER" id="PTHR43229">
    <property type="entry name" value="NODULATION PROTEIN J"/>
    <property type="match status" value="1"/>
</dbReference>
<evidence type="ECO:0000313" key="9">
    <source>
        <dbReference type="EMBL" id="QAY71459.1"/>
    </source>
</evidence>
<sequence length="275" mass="28933">MSATVSTATATSTTAGTARPARPPRPSGLAALVNTRYLRIELRRLARNRRAMIFSLLMPPVFFLIFGTSAGYRTEAVGPHANVTAYIAVSMALYGAMLAAVSGGASVSVERAQGWTRQLRLTPLRPAAYIVTKLSGALALGAVSVAVTLLVGAFSHAQMSATAWVGCALLAWGGSVVFAAFGLFMGYLLPTENVMQVLGPVTALLSFAGGLFVPLDDGSLFHAIAQVTPTYGLAELVRWPLGGDFSWVAVVNVVAWAVVFGVGAAWRFRRDTARV</sequence>
<feature type="transmembrane region" description="Helical" evidence="6">
    <location>
        <begin position="161"/>
        <end position="185"/>
    </location>
</feature>
<gene>
    <name evidence="9" type="ORF">ET471_16675</name>
</gene>
<protein>
    <recommendedName>
        <fullName evidence="6">Transport permease protein</fullName>
    </recommendedName>
</protein>
<dbReference type="PANTHER" id="PTHR43229:SF2">
    <property type="entry name" value="NODULATION PROTEIN J"/>
    <property type="match status" value="1"/>
</dbReference>
<dbReference type="Proteomes" id="UP000292118">
    <property type="component" value="Chromosome"/>
</dbReference>
<evidence type="ECO:0000256" key="2">
    <source>
        <dbReference type="ARBA" id="ARBA00022692"/>
    </source>
</evidence>
<dbReference type="InterPro" id="IPR051784">
    <property type="entry name" value="Nod_factor_ABC_transporter"/>
</dbReference>
<evidence type="ECO:0000256" key="6">
    <source>
        <dbReference type="RuleBase" id="RU361157"/>
    </source>
</evidence>
<feature type="transmembrane region" description="Helical" evidence="6">
    <location>
        <begin position="84"/>
        <end position="109"/>
    </location>
</feature>
<keyword evidence="10" id="KW-1185">Reference proteome</keyword>
<dbReference type="PROSITE" id="PS51012">
    <property type="entry name" value="ABC_TM2"/>
    <property type="match status" value="1"/>
</dbReference>
<feature type="compositionally biased region" description="Low complexity" evidence="7">
    <location>
        <begin position="1"/>
        <end position="20"/>
    </location>
</feature>
<keyword evidence="5" id="KW-0046">Antibiotic resistance</keyword>
<dbReference type="Pfam" id="PF01061">
    <property type="entry name" value="ABC2_membrane"/>
    <property type="match status" value="1"/>
</dbReference>
<dbReference type="GO" id="GO:0043190">
    <property type="term" value="C:ATP-binding cassette (ABC) transporter complex"/>
    <property type="evidence" value="ECO:0007669"/>
    <property type="project" value="InterPro"/>
</dbReference>
<evidence type="ECO:0000256" key="7">
    <source>
        <dbReference type="SAM" id="MobiDB-lite"/>
    </source>
</evidence>
<reference evidence="9 10" key="1">
    <citation type="submission" date="2019-01" db="EMBL/GenBank/DDBJ databases">
        <title>Genome sequencing of strain FW10M-9.</title>
        <authorList>
            <person name="Heo J."/>
            <person name="Kim S.-J."/>
            <person name="Kim J.-S."/>
            <person name="Hong S.-B."/>
            <person name="Kwon S.-W."/>
        </authorList>
    </citation>
    <scope>NUCLEOTIDE SEQUENCE [LARGE SCALE GENOMIC DNA]</scope>
    <source>
        <strain evidence="9 10">FW10M-9</strain>
    </source>
</reference>
<feature type="domain" description="ABC transmembrane type-2" evidence="8">
    <location>
        <begin position="50"/>
        <end position="271"/>
    </location>
</feature>
<feature type="region of interest" description="Disordered" evidence="7">
    <location>
        <begin position="1"/>
        <end position="27"/>
    </location>
</feature>
<name>A0A4P6FAZ9_9MICO</name>
<evidence type="ECO:0000256" key="3">
    <source>
        <dbReference type="ARBA" id="ARBA00022989"/>
    </source>
</evidence>
<evidence type="ECO:0000256" key="5">
    <source>
        <dbReference type="ARBA" id="ARBA00023251"/>
    </source>
</evidence>
<keyword evidence="6" id="KW-1003">Cell membrane</keyword>
<dbReference type="GO" id="GO:0140359">
    <property type="term" value="F:ABC-type transporter activity"/>
    <property type="evidence" value="ECO:0007669"/>
    <property type="project" value="InterPro"/>
</dbReference>
<evidence type="ECO:0000256" key="4">
    <source>
        <dbReference type="ARBA" id="ARBA00023136"/>
    </source>
</evidence>
<evidence type="ECO:0000256" key="1">
    <source>
        <dbReference type="ARBA" id="ARBA00004141"/>
    </source>
</evidence>
<dbReference type="OrthoDB" id="63188at2"/>
<evidence type="ECO:0000313" key="10">
    <source>
        <dbReference type="Proteomes" id="UP000292118"/>
    </source>
</evidence>
<feature type="transmembrane region" description="Helical" evidence="6">
    <location>
        <begin position="245"/>
        <end position="266"/>
    </location>
</feature>
<dbReference type="InterPro" id="IPR013525">
    <property type="entry name" value="ABC2_TM"/>
</dbReference>
<feature type="transmembrane region" description="Helical" evidence="6">
    <location>
        <begin position="51"/>
        <end position="72"/>
    </location>
</feature>
<comment type="similarity">
    <text evidence="6">Belongs to the ABC-2 integral membrane protein family.</text>
</comment>
<keyword evidence="4 6" id="KW-0472">Membrane</keyword>
<dbReference type="GO" id="GO:0046677">
    <property type="term" value="P:response to antibiotic"/>
    <property type="evidence" value="ECO:0007669"/>
    <property type="project" value="UniProtKB-KW"/>
</dbReference>
<evidence type="ECO:0000259" key="8">
    <source>
        <dbReference type="PROSITE" id="PS51012"/>
    </source>
</evidence>
<organism evidence="9 10">
    <name type="scientific">Xylanimonas protaetiae</name>
    <dbReference type="NCBI Taxonomy" id="2509457"/>
    <lineage>
        <taxon>Bacteria</taxon>
        <taxon>Bacillati</taxon>
        <taxon>Actinomycetota</taxon>
        <taxon>Actinomycetes</taxon>
        <taxon>Micrococcales</taxon>
        <taxon>Promicromonosporaceae</taxon>
        <taxon>Xylanimonas</taxon>
    </lineage>
</organism>